<feature type="transmembrane region" description="Helical" evidence="1">
    <location>
        <begin position="69"/>
        <end position="88"/>
    </location>
</feature>
<feature type="transmembrane region" description="Helical" evidence="1">
    <location>
        <begin position="120"/>
        <end position="140"/>
    </location>
</feature>
<proteinExistence type="predicted"/>
<reference evidence="2 3" key="1">
    <citation type="submission" date="2016-08" db="EMBL/GenBank/DDBJ databases">
        <title>Complete genome sequence of Streptomyces agglomeratus strain 6-3-2, a novel anti-MRSA actinomycete isolated from Wuli of Tebit, China.</title>
        <authorList>
            <person name="Chen X."/>
        </authorList>
    </citation>
    <scope>NUCLEOTIDE SEQUENCE [LARGE SCALE GENOMIC DNA]</scope>
    <source>
        <strain evidence="2 3">6-3-2</strain>
    </source>
</reference>
<keyword evidence="1" id="KW-0812">Transmembrane</keyword>
<name>A0A1E5PK99_9ACTN</name>
<sequence length="155" mass="15904">MQDMIEFLDSAGLDDGEETVRPGPWWRHALWVVGITALGVGLGWAVALFRIGPDTYGLPSAATGAAWPYLTAWAATGLAAAAALRAAAARVPVYAAGRIAGGLTLLGTRLSLGWRPEAPVLAAMAAAALTATAVWCALALRSRHRADAGRVTSGG</sequence>
<gene>
    <name evidence="2" type="ORF">AS594_32385</name>
</gene>
<dbReference type="EMBL" id="MEHJ01000001">
    <property type="protein sequence ID" value="OEJ29865.1"/>
    <property type="molecule type" value="Genomic_DNA"/>
</dbReference>
<keyword evidence="1" id="KW-0472">Membrane</keyword>
<keyword evidence="3" id="KW-1185">Reference proteome</keyword>
<evidence type="ECO:0000313" key="3">
    <source>
        <dbReference type="Proteomes" id="UP000095759"/>
    </source>
</evidence>
<organism evidence="2 3">
    <name type="scientific">Streptomyces agglomeratus</name>
    <dbReference type="NCBI Taxonomy" id="285458"/>
    <lineage>
        <taxon>Bacteria</taxon>
        <taxon>Bacillati</taxon>
        <taxon>Actinomycetota</taxon>
        <taxon>Actinomycetes</taxon>
        <taxon>Kitasatosporales</taxon>
        <taxon>Streptomycetaceae</taxon>
        <taxon>Streptomyces</taxon>
    </lineage>
</organism>
<comment type="caution">
    <text evidence="2">The sequence shown here is derived from an EMBL/GenBank/DDBJ whole genome shotgun (WGS) entry which is preliminary data.</text>
</comment>
<dbReference type="Proteomes" id="UP000095759">
    <property type="component" value="Unassembled WGS sequence"/>
</dbReference>
<keyword evidence="1" id="KW-1133">Transmembrane helix</keyword>
<dbReference type="OrthoDB" id="4338399at2"/>
<protein>
    <submittedName>
        <fullName evidence="2">Uncharacterized protein</fullName>
    </submittedName>
</protein>
<feature type="transmembrane region" description="Helical" evidence="1">
    <location>
        <begin position="95"/>
        <end position="114"/>
    </location>
</feature>
<evidence type="ECO:0000313" key="2">
    <source>
        <dbReference type="EMBL" id="OEJ29865.1"/>
    </source>
</evidence>
<dbReference type="AlphaFoldDB" id="A0A1E5PK99"/>
<accession>A0A1E5PK99</accession>
<feature type="transmembrane region" description="Helical" evidence="1">
    <location>
        <begin position="29"/>
        <end position="49"/>
    </location>
</feature>
<evidence type="ECO:0000256" key="1">
    <source>
        <dbReference type="SAM" id="Phobius"/>
    </source>
</evidence>